<dbReference type="FunFam" id="3.30.160.60:FF:000193">
    <property type="entry name" value="Zinc finger protein 300"/>
    <property type="match status" value="1"/>
</dbReference>
<feature type="domain" description="C2H2-type" evidence="13">
    <location>
        <begin position="508"/>
        <end position="528"/>
    </location>
</feature>
<feature type="domain" description="C2H2-type" evidence="13">
    <location>
        <begin position="480"/>
        <end position="507"/>
    </location>
</feature>
<keyword evidence="7" id="KW-0805">Transcription regulation</keyword>
<keyword evidence="3" id="KW-0479">Metal-binding</keyword>
<dbReference type="GO" id="GO:0005634">
    <property type="term" value="C:nucleus"/>
    <property type="evidence" value="ECO:0007669"/>
    <property type="project" value="UniProtKB-SubCell"/>
</dbReference>
<evidence type="ECO:0000256" key="11">
    <source>
        <dbReference type="SAM" id="Coils"/>
    </source>
</evidence>
<evidence type="ECO:0000313" key="14">
    <source>
        <dbReference type="Proteomes" id="UP000504632"/>
    </source>
</evidence>
<dbReference type="PANTHER" id="PTHR16515:SF58">
    <property type="entry name" value="ZINC FINGER PROTEIN 22"/>
    <property type="match status" value="1"/>
</dbReference>
<dbReference type="GO" id="GO:0010468">
    <property type="term" value="P:regulation of gene expression"/>
    <property type="evidence" value="ECO:0007669"/>
    <property type="project" value="TreeGrafter"/>
</dbReference>
<feature type="coiled-coil region" evidence="11">
    <location>
        <begin position="34"/>
        <end position="61"/>
    </location>
</feature>
<organism evidence="14 15">
    <name type="scientific">Chanos chanos</name>
    <name type="common">Milkfish</name>
    <name type="synonym">Mugil chanos</name>
    <dbReference type="NCBI Taxonomy" id="29144"/>
    <lineage>
        <taxon>Eukaryota</taxon>
        <taxon>Metazoa</taxon>
        <taxon>Chordata</taxon>
        <taxon>Craniata</taxon>
        <taxon>Vertebrata</taxon>
        <taxon>Euteleostomi</taxon>
        <taxon>Actinopterygii</taxon>
        <taxon>Neopterygii</taxon>
        <taxon>Teleostei</taxon>
        <taxon>Ostariophysi</taxon>
        <taxon>Gonorynchiformes</taxon>
        <taxon>Chanidae</taxon>
        <taxon>Chanos</taxon>
    </lineage>
</organism>
<dbReference type="Pfam" id="PF00096">
    <property type="entry name" value="zf-C2H2"/>
    <property type="match status" value="3"/>
</dbReference>
<evidence type="ECO:0000256" key="7">
    <source>
        <dbReference type="ARBA" id="ARBA00023015"/>
    </source>
</evidence>
<keyword evidence="9" id="KW-0539">Nucleus</keyword>
<feature type="domain" description="C2H2-type" evidence="13">
    <location>
        <begin position="390"/>
        <end position="417"/>
    </location>
</feature>
<feature type="region of interest" description="Disordered" evidence="12">
    <location>
        <begin position="196"/>
        <end position="271"/>
    </location>
</feature>
<dbReference type="InParanoid" id="A0A6J2WI17"/>
<comment type="subcellular location">
    <subcellularLocation>
        <location evidence="1">Nucleus</location>
    </subcellularLocation>
</comment>
<keyword evidence="14" id="KW-1185">Reference proteome</keyword>
<dbReference type="SUPFAM" id="SSF57667">
    <property type="entry name" value="beta-beta-alpha zinc fingers"/>
    <property type="match status" value="3"/>
</dbReference>
<dbReference type="PROSITE" id="PS00028">
    <property type="entry name" value="ZINC_FINGER_C2H2_1"/>
    <property type="match status" value="4"/>
</dbReference>
<reference evidence="15" key="2">
    <citation type="submission" date="2025-08" db="UniProtKB">
        <authorList>
            <consortium name="RefSeq"/>
        </authorList>
    </citation>
    <scope>IDENTIFICATION</scope>
</reference>
<reference evidence="14" key="1">
    <citation type="submission" date="2024-06" db="UniProtKB">
        <authorList>
            <consortium name="RefSeq"/>
        </authorList>
    </citation>
    <scope>NUCLEOTIDE SEQUENCE [LARGE SCALE GENOMIC DNA]</scope>
</reference>
<evidence type="ECO:0000256" key="10">
    <source>
        <dbReference type="PROSITE-ProRule" id="PRU00042"/>
    </source>
</evidence>
<dbReference type="InterPro" id="IPR036236">
    <property type="entry name" value="Znf_C2H2_sf"/>
</dbReference>
<dbReference type="FunFam" id="3.30.160.60:FF:002343">
    <property type="entry name" value="Zinc finger protein 33A"/>
    <property type="match status" value="2"/>
</dbReference>
<accession>A0A6J2WI17</accession>
<evidence type="ECO:0000256" key="4">
    <source>
        <dbReference type="ARBA" id="ARBA00022737"/>
    </source>
</evidence>
<dbReference type="GO" id="GO:0008270">
    <property type="term" value="F:zinc ion binding"/>
    <property type="evidence" value="ECO:0007669"/>
    <property type="project" value="UniProtKB-KW"/>
</dbReference>
<feature type="domain" description="C2H2-type" evidence="13">
    <location>
        <begin position="418"/>
        <end position="445"/>
    </location>
</feature>
<dbReference type="OrthoDB" id="427030at2759"/>
<keyword evidence="4" id="KW-0677">Repeat</keyword>
<evidence type="ECO:0000313" key="15">
    <source>
        <dbReference type="RefSeq" id="XP_030643973.1"/>
    </source>
</evidence>
<protein>
    <submittedName>
        <fullName evidence="15">Zinc finger protein 13-like</fullName>
    </submittedName>
</protein>
<evidence type="ECO:0000256" key="8">
    <source>
        <dbReference type="ARBA" id="ARBA00023163"/>
    </source>
</evidence>
<gene>
    <name evidence="15" type="primary">LOC115824036</name>
</gene>
<dbReference type="PANTHER" id="PTHR16515">
    <property type="entry name" value="PR DOMAIN ZINC FINGER PROTEIN"/>
    <property type="match status" value="1"/>
</dbReference>
<keyword evidence="6" id="KW-0862">Zinc</keyword>
<dbReference type="PROSITE" id="PS50157">
    <property type="entry name" value="ZINC_FINGER_C2H2_2"/>
    <property type="match status" value="5"/>
</dbReference>
<sequence length="535" mass="58736">MSNRLAFQTQLASIMEVLANAAVAEICKLVEDDYAVINLQMSQCQRENKALKRKLHILELKMARGYAERRIRESSLSRSNRVHVNATIADKYRGSPNDHFPSQDVVYGRQMDIGLWRGGKPSGTNPEIHSPVQDKSAASVIPEDDTVLVKEEGPEEELGQNHKQEVLQINEDGVAEVTSDVGDPGFSSGLSEKAEDLMPSRTRNGAVEVSGSDTTLKSEPEFESIEGVSQDPTERLGGAEFGVSRGSSSPSGTFFTPGGDDDNDDAEKSRPSCSYIASGGSGEGLRSACLQEQPEIIEVDSGEELSLWDSEVLSGRLCSSQQYRNSGRDGQDMMLQDNLSMLPSRPLMTLDDLAAGASTSGMRNLNGDVGILHPRGVKAGNRGGTREKLFMCNICGKAFNRPKKVEIHQRVHTGEKPFRCTTCGKWFSEAGNLKKHQRVHTGEQPYSCTLCGKRFAWIRNLKTHLHLEAHQRVHTGEKPFKCATCGKLFSEAGNLKKHQRVHTGEKPFTCTRCGKRFAWICNLRTHQQSAACGGV</sequence>
<evidence type="ECO:0000256" key="12">
    <source>
        <dbReference type="SAM" id="MobiDB-lite"/>
    </source>
</evidence>
<evidence type="ECO:0000256" key="3">
    <source>
        <dbReference type="ARBA" id="ARBA00022723"/>
    </source>
</evidence>
<evidence type="ECO:0000256" key="6">
    <source>
        <dbReference type="ARBA" id="ARBA00022833"/>
    </source>
</evidence>
<feature type="compositionally biased region" description="Polar residues" evidence="12">
    <location>
        <begin position="245"/>
        <end position="254"/>
    </location>
</feature>
<keyword evidence="5 10" id="KW-0863">Zinc-finger</keyword>
<evidence type="ECO:0000259" key="13">
    <source>
        <dbReference type="PROSITE" id="PS50157"/>
    </source>
</evidence>
<name>A0A6J2WI17_CHACN</name>
<dbReference type="FunFam" id="3.30.160.60:FF:000671">
    <property type="entry name" value="Zinc finger protein 26"/>
    <property type="match status" value="1"/>
</dbReference>
<dbReference type="InterPro" id="IPR013087">
    <property type="entry name" value="Znf_C2H2_type"/>
</dbReference>
<evidence type="ECO:0000256" key="9">
    <source>
        <dbReference type="ARBA" id="ARBA00023242"/>
    </source>
</evidence>
<proteinExistence type="inferred from homology"/>
<dbReference type="GeneID" id="115824036"/>
<evidence type="ECO:0000256" key="2">
    <source>
        <dbReference type="ARBA" id="ARBA00006991"/>
    </source>
</evidence>
<dbReference type="RefSeq" id="XP_030643973.1">
    <property type="nucleotide sequence ID" value="XM_030788113.1"/>
</dbReference>
<dbReference type="Proteomes" id="UP000504632">
    <property type="component" value="Chromosome 11"/>
</dbReference>
<dbReference type="AlphaFoldDB" id="A0A6J2WI17"/>
<feature type="domain" description="C2H2-type" evidence="13">
    <location>
        <begin position="446"/>
        <end position="479"/>
    </location>
</feature>
<evidence type="ECO:0000256" key="5">
    <source>
        <dbReference type="ARBA" id="ARBA00022771"/>
    </source>
</evidence>
<keyword evidence="11" id="KW-0175">Coiled coil</keyword>
<dbReference type="FunFam" id="3.30.160.60:FF:001049">
    <property type="entry name" value="zinc finger protein 319"/>
    <property type="match status" value="1"/>
</dbReference>
<evidence type="ECO:0000256" key="1">
    <source>
        <dbReference type="ARBA" id="ARBA00004123"/>
    </source>
</evidence>
<dbReference type="SMART" id="SM00355">
    <property type="entry name" value="ZnF_C2H2"/>
    <property type="match status" value="5"/>
</dbReference>
<dbReference type="InterPro" id="IPR050331">
    <property type="entry name" value="Zinc_finger"/>
</dbReference>
<dbReference type="Gene3D" id="3.30.160.60">
    <property type="entry name" value="Classic Zinc Finger"/>
    <property type="match status" value="5"/>
</dbReference>
<keyword evidence="8" id="KW-0804">Transcription</keyword>
<comment type="similarity">
    <text evidence="2">Belongs to the krueppel C2H2-type zinc-finger protein family.</text>
</comment>